<name>A0A1N6HJN5_9LACT</name>
<dbReference type="AlphaFoldDB" id="A0A1N6HJN5"/>
<keyword evidence="1" id="KW-1133">Transmembrane helix</keyword>
<evidence type="ECO:0000313" key="3">
    <source>
        <dbReference type="Proteomes" id="UP000184758"/>
    </source>
</evidence>
<organism evidence="2 3">
    <name type="scientific">Carnobacterium alterfunditum</name>
    <dbReference type="NCBI Taxonomy" id="28230"/>
    <lineage>
        <taxon>Bacteria</taxon>
        <taxon>Bacillati</taxon>
        <taxon>Bacillota</taxon>
        <taxon>Bacilli</taxon>
        <taxon>Lactobacillales</taxon>
        <taxon>Carnobacteriaceae</taxon>
        <taxon>Carnobacterium</taxon>
    </lineage>
</organism>
<dbReference type="RefSeq" id="WP_034545445.1">
    <property type="nucleotide sequence ID" value="NZ_FSRN01000001.1"/>
</dbReference>
<dbReference type="Proteomes" id="UP000184758">
    <property type="component" value="Unassembled WGS sequence"/>
</dbReference>
<protein>
    <submittedName>
        <fullName evidence="2">Uncharacterized protein</fullName>
    </submittedName>
</protein>
<accession>A0A1N6HJN5</accession>
<dbReference type="EMBL" id="FSRN01000001">
    <property type="protein sequence ID" value="SIO19947.1"/>
    <property type="molecule type" value="Genomic_DNA"/>
</dbReference>
<proteinExistence type="predicted"/>
<sequence length="374" mass="43618">MDQPFTLKEYWAFIKCYKKTIISTILITAVLFIGFITVRVFFTDETQINQTVQEQEIEEPTIDEEQGTKYLNSDYESLNENQQAELIQYLNQDAYLFRYYIENEEAVPYTSFRTIKEILTTDDIVQQIEDETSVEFLPDSKRAIRLDYDADNYIHTFLVGMGDKKGNQKLAQEYYNTFKEESLPFFENKRVHLIDAAPIKFEDQEAEETIVPEITVEKQNQGINVVLFILATVMAAITGVIISFFQNYFKKEISYLYNYQLINEERLVKINQLKADNKDTEISIINHVVRDSSKGTMIVASEEIPAEYMNNLENGNNSEKKVTISSNILTIPSNIDIQKIYIITALNKTNKNWYKQQLKLARNYSDRLTIIEID</sequence>
<dbReference type="STRING" id="28230.SAMN05878443_1899"/>
<reference evidence="3" key="1">
    <citation type="submission" date="2016-11" db="EMBL/GenBank/DDBJ databases">
        <authorList>
            <person name="Varghese N."/>
            <person name="Submissions S."/>
        </authorList>
    </citation>
    <scope>NUCLEOTIDE SEQUENCE [LARGE SCALE GENOMIC DNA]</scope>
    <source>
        <strain evidence="3">313</strain>
    </source>
</reference>
<dbReference type="OrthoDB" id="2166071at2"/>
<gene>
    <name evidence="2" type="ORF">SAMN05878443_1899</name>
</gene>
<dbReference type="eggNOG" id="ENOG5030MR2">
    <property type="taxonomic scope" value="Bacteria"/>
</dbReference>
<evidence type="ECO:0000256" key="1">
    <source>
        <dbReference type="SAM" id="Phobius"/>
    </source>
</evidence>
<feature type="transmembrane region" description="Helical" evidence="1">
    <location>
        <begin position="225"/>
        <end position="245"/>
    </location>
</feature>
<evidence type="ECO:0000313" key="2">
    <source>
        <dbReference type="EMBL" id="SIO19947.1"/>
    </source>
</evidence>
<feature type="transmembrane region" description="Helical" evidence="1">
    <location>
        <begin position="21"/>
        <end position="42"/>
    </location>
</feature>
<keyword evidence="1" id="KW-0472">Membrane</keyword>
<keyword evidence="1" id="KW-0812">Transmembrane</keyword>
<keyword evidence="3" id="KW-1185">Reference proteome</keyword>